<dbReference type="Pfam" id="PF00535">
    <property type="entry name" value="Glycos_transf_2"/>
    <property type="match status" value="1"/>
</dbReference>
<dbReference type="AlphaFoldDB" id="A0A7V3KNE7"/>
<dbReference type="GO" id="GO:0016740">
    <property type="term" value="F:transferase activity"/>
    <property type="evidence" value="ECO:0007669"/>
    <property type="project" value="UniProtKB-KW"/>
</dbReference>
<reference evidence="2" key="1">
    <citation type="journal article" date="2020" name="mSystems">
        <title>Genome- and Community-Level Interaction Insights into Carbon Utilization and Element Cycling Functions of Hydrothermarchaeota in Hydrothermal Sediment.</title>
        <authorList>
            <person name="Zhou Z."/>
            <person name="Liu Y."/>
            <person name="Xu W."/>
            <person name="Pan J."/>
            <person name="Luo Z.H."/>
            <person name="Li M."/>
        </authorList>
    </citation>
    <scope>NUCLEOTIDE SEQUENCE [LARGE SCALE GENOMIC DNA]</scope>
    <source>
        <strain evidence="2">SpSt-754</strain>
    </source>
</reference>
<evidence type="ECO:0000259" key="1">
    <source>
        <dbReference type="Pfam" id="PF00535"/>
    </source>
</evidence>
<dbReference type="Gene3D" id="3.90.550.10">
    <property type="entry name" value="Spore Coat Polysaccharide Biosynthesis Protein SpsA, Chain A"/>
    <property type="match status" value="1"/>
</dbReference>
<evidence type="ECO:0000313" key="2">
    <source>
        <dbReference type="EMBL" id="HGB35870.1"/>
    </source>
</evidence>
<accession>A0A7V3KNE7</accession>
<dbReference type="InterPro" id="IPR029044">
    <property type="entry name" value="Nucleotide-diphossugar_trans"/>
</dbReference>
<feature type="domain" description="Glycosyltransferase 2-like" evidence="1">
    <location>
        <begin position="16"/>
        <end position="180"/>
    </location>
</feature>
<comment type="caution">
    <text evidence="2">The sequence shown here is derived from an EMBL/GenBank/DDBJ whole genome shotgun (WGS) entry which is preliminary data.</text>
</comment>
<sequence>MVVRLDSLGYLMTKVSIVIPAYNQGRFLSRAIESCLGQTHEDVEIIVVNDGSTDDTPLIAQSYQQYPNVKIIHQENTGLPGARNRGIREASGEYLCFLDSDDYYDPEKIELQAEILDSDEAIDFVYCDIVMVDGEGNPVEDDYSVGNARDELSGDIFPSLLQGGYFPPHTVMVRRECLEKAGGFDPDLGGHADYELWLRLAASGCRAYYLDRKLAYYRTYPTSMSKDWNHMDQTRQETLIKITRQWPDIVARCINKLIVTNEELYKSNQWLNKNWQGVLDQMAEVQRTNDDLYKNQQWLNQQLTSLLENQRGLDRNHQFNQLKENADDHNIIYSFIEHFDQCELLEGKKDQTGIWDVTLNGTSSKAIFLHPPAKLFFHLPVSDQGKLLFAISLHPDVWDNPESGACVFGLTVDDRLVSYMTIDPVHFPTERIWHPFIIPVPASMSQGHNIVFSTMTSSDSTGYRWALWKDPIFVSFGVKA</sequence>
<dbReference type="SUPFAM" id="SSF53448">
    <property type="entry name" value="Nucleotide-diphospho-sugar transferases"/>
    <property type="match status" value="1"/>
</dbReference>
<keyword evidence="2" id="KW-0808">Transferase</keyword>
<dbReference type="PANTHER" id="PTHR43685">
    <property type="entry name" value="GLYCOSYLTRANSFERASE"/>
    <property type="match status" value="1"/>
</dbReference>
<dbReference type="InterPro" id="IPR001173">
    <property type="entry name" value="Glyco_trans_2-like"/>
</dbReference>
<dbReference type="PANTHER" id="PTHR43685:SF2">
    <property type="entry name" value="GLYCOSYLTRANSFERASE 2-LIKE DOMAIN-CONTAINING PROTEIN"/>
    <property type="match status" value="1"/>
</dbReference>
<gene>
    <name evidence="2" type="ORF">ENV38_03055</name>
</gene>
<proteinExistence type="predicted"/>
<organism evidence="2">
    <name type="scientific">candidate division WOR-3 bacterium</name>
    <dbReference type="NCBI Taxonomy" id="2052148"/>
    <lineage>
        <taxon>Bacteria</taxon>
        <taxon>Bacteria division WOR-3</taxon>
    </lineage>
</organism>
<dbReference type="InterPro" id="IPR050834">
    <property type="entry name" value="Glycosyltransf_2"/>
</dbReference>
<protein>
    <submittedName>
        <fullName evidence="2">Glycosyltransferase</fullName>
    </submittedName>
</protein>
<name>A0A7V3KNE7_UNCW3</name>
<dbReference type="EMBL" id="DTGD01000113">
    <property type="protein sequence ID" value="HGB35870.1"/>
    <property type="molecule type" value="Genomic_DNA"/>
</dbReference>